<evidence type="ECO:0000259" key="5">
    <source>
        <dbReference type="PROSITE" id="PS50110"/>
    </source>
</evidence>
<proteinExistence type="predicted"/>
<dbReference type="InterPro" id="IPR011006">
    <property type="entry name" value="CheY-like_superfamily"/>
</dbReference>
<sequence length="211" mass="23798">MKIAVGITDDHQLFLKSLSTLINTFSHFEVTLEALNGQELLNKLAASPSLPEIILIDVNMPVMNGIDTVHKIAAQYPLIRMIALSMKDDDTTIISMIKAGCNAYLQKDIHPDELEKALQQVYDKGIYNGDAFNINYRRLIRHDDQALKLTDKEMQFLQLACSDATYKKIAADMKVAERTVDGYREALFGKLNVQSRVGMVLEAIRRELVKL</sequence>
<reference evidence="6 7" key="1">
    <citation type="submission" date="2020-01" db="EMBL/GenBank/DDBJ databases">
        <title>Complete genome sequence of Chitinophaga sp. H33E-04 isolated from quinoa roots.</title>
        <authorList>
            <person name="Weon H.-Y."/>
            <person name="Lee S.A."/>
        </authorList>
    </citation>
    <scope>NUCLEOTIDE SEQUENCE [LARGE SCALE GENOMIC DNA]</scope>
    <source>
        <strain evidence="6 7">H33E-04</strain>
    </source>
</reference>
<dbReference type="SMART" id="SM00421">
    <property type="entry name" value="HTH_LUXR"/>
    <property type="match status" value="1"/>
</dbReference>
<evidence type="ECO:0000313" key="7">
    <source>
        <dbReference type="Proteomes" id="UP000476411"/>
    </source>
</evidence>
<dbReference type="PROSITE" id="PS50043">
    <property type="entry name" value="HTH_LUXR_2"/>
    <property type="match status" value="1"/>
</dbReference>
<dbReference type="InterPro" id="IPR000792">
    <property type="entry name" value="Tscrpt_reg_LuxR_C"/>
</dbReference>
<dbReference type="SUPFAM" id="SSF46894">
    <property type="entry name" value="C-terminal effector domain of the bipartite response regulators"/>
    <property type="match status" value="1"/>
</dbReference>
<dbReference type="PANTHER" id="PTHR43214:SF43">
    <property type="entry name" value="TWO-COMPONENT RESPONSE REGULATOR"/>
    <property type="match status" value="1"/>
</dbReference>
<evidence type="ECO:0000256" key="2">
    <source>
        <dbReference type="ARBA" id="ARBA00023125"/>
    </source>
</evidence>
<dbReference type="AlphaFoldDB" id="A0A6B9ZB60"/>
<protein>
    <submittedName>
        <fullName evidence="6">Response regulator transcription factor</fullName>
    </submittedName>
</protein>
<dbReference type="InterPro" id="IPR058245">
    <property type="entry name" value="NreC/VraR/RcsB-like_REC"/>
</dbReference>
<evidence type="ECO:0000313" key="6">
    <source>
        <dbReference type="EMBL" id="QHS58345.1"/>
    </source>
</evidence>
<dbReference type="Proteomes" id="UP000476411">
    <property type="component" value="Chromosome"/>
</dbReference>
<evidence type="ECO:0000256" key="3">
    <source>
        <dbReference type="PROSITE-ProRule" id="PRU00169"/>
    </source>
</evidence>
<dbReference type="InterPro" id="IPR039420">
    <property type="entry name" value="WalR-like"/>
</dbReference>
<dbReference type="GO" id="GO:0006355">
    <property type="term" value="P:regulation of DNA-templated transcription"/>
    <property type="evidence" value="ECO:0007669"/>
    <property type="project" value="InterPro"/>
</dbReference>
<dbReference type="Pfam" id="PF00072">
    <property type="entry name" value="Response_reg"/>
    <property type="match status" value="1"/>
</dbReference>
<dbReference type="GO" id="GO:0003677">
    <property type="term" value="F:DNA binding"/>
    <property type="evidence" value="ECO:0007669"/>
    <property type="project" value="UniProtKB-KW"/>
</dbReference>
<keyword evidence="1 3" id="KW-0597">Phosphoprotein</keyword>
<feature type="modified residue" description="4-aspartylphosphate" evidence="3">
    <location>
        <position position="57"/>
    </location>
</feature>
<feature type="domain" description="HTH luxR-type" evidence="4">
    <location>
        <begin position="142"/>
        <end position="207"/>
    </location>
</feature>
<dbReference type="SMART" id="SM00448">
    <property type="entry name" value="REC"/>
    <property type="match status" value="1"/>
</dbReference>
<evidence type="ECO:0000256" key="1">
    <source>
        <dbReference type="ARBA" id="ARBA00022553"/>
    </source>
</evidence>
<dbReference type="PANTHER" id="PTHR43214">
    <property type="entry name" value="TWO-COMPONENT RESPONSE REGULATOR"/>
    <property type="match status" value="1"/>
</dbReference>
<keyword evidence="2" id="KW-0238">DNA-binding</keyword>
<dbReference type="InterPro" id="IPR016032">
    <property type="entry name" value="Sig_transdc_resp-reg_C-effctor"/>
</dbReference>
<dbReference type="EMBL" id="CP048113">
    <property type="protein sequence ID" value="QHS58345.1"/>
    <property type="molecule type" value="Genomic_DNA"/>
</dbReference>
<dbReference type="SUPFAM" id="SSF52172">
    <property type="entry name" value="CheY-like"/>
    <property type="match status" value="1"/>
</dbReference>
<accession>A0A6B9ZB60</accession>
<dbReference type="InterPro" id="IPR001789">
    <property type="entry name" value="Sig_transdc_resp-reg_receiver"/>
</dbReference>
<evidence type="ECO:0000259" key="4">
    <source>
        <dbReference type="PROSITE" id="PS50043"/>
    </source>
</evidence>
<dbReference type="RefSeq" id="WP_162330050.1">
    <property type="nucleotide sequence ID" value="NZ_CP048113.1"/>
</dbReference>
<organism evidence="6 7">
    <name type="scientific">Chitinophaga agri</name>
    <dbReference type="NCBI Taxonomy" id="2703787"/>
    <lineage>
        <taxon>Bacteria</taxon>
        <taxon>Pseudomonadati</taxon>
        <taxon>Bacteroidota</taxon>
        <taxon>Chitinophagia</taxon>
        <taxon>Chitinophagales</taxon>
        <taxon>Chitinophagaceae</taxon>
        <taxon>Chitinophaga</taxon>
    </lineage>
</organism>
<dbReference type="Gene3D" id="3.40.50.2300">
    <property type="match status" value="1"/>
</dbReference>
<dbReference type="CDD" id="cd17535">
    <property type="entry name" value="REC_NarL-like"/>
    <property type="match status" value="1"/>
</dbReference>
<gene>
    <name evidence="6" type="ORF">GWR21_01665</name>
</gene>
<dbReference type="KEGG" id="chih:GWR21_01665"/>
<dbReference type="PROSITE" id="PS50110">
    <property type="entry name" value="RESPONSE_REGULATORY"/>
    <property type="match status" value="1"/>
</dbReference>
<dbReference type="Pfam" id="PF00196">
    <property type="entry name" value="GerE"/>
    <property type="match status" value="1"/>
</dbReference>
<name>A0A6B9ZB60_9BACT</name>
<dbReference type="GO" id="GO:0000160">
    <property type="term" value="P:phosphorelay signal transduction system"/>
    <property type="evidence" value="ECO:0007669"/>
    <property type="project" value="InterPro"/>
</dbReference>
<dbReference type="CDD" id="cd06170">
    <property type="entry name" value="LuxR_C_like"/>
    <property type="match status" value="1"/>
</dbReference>
<keyword evidence="7" id="KW-1185">Reference proteome</keyword>
<dbReference type="PROSITE" id="PS00622">
    <property type="entry name" value="HTH_LUXR_1"/>
    <property type="match status" value="1"/>
</dbReference>
<feature type="domain" description="Response regulatory" evidence="5">
    <location>
        <begin position="4"/>
        <end position="122"/>
    </location>
</feature>